<gene>
    <name evidence="1" type="ORF">CFP71_28120</name>
</gene>
<dbReference type="AlphaFoldDB" id="A0A229RUH0"/>
<dbReference type="RefSeq" id="WP_093936961.1">
    <property type="nucleotide sequence ID" value="NZ_NMQT01000102.1"/>
</dbReference>
<dbReference type="OrthoDB" id="9924943at2"/>
<accession>A0A229RUH0</accession>
<name>A0A229RUH0_9PSEU</name>
<keyword evidence="2" id="KW-1185">Reference proteome</keyword>
<dbReference type="EMBL" id="NMQT01000102">
    <property type="protein sequence ID" value="OXM50300.1"/>
    <property type="molecule type" value="Genomic_DNA"/>
</dbReference>
<protein>
    <submittedName>
        <fullName evidence="1">Uncharacterized protein</fullName>
    </submittedName>
</protein>
<dbReference type="Proteomes" id="UP000215223">
    <property type="component" value="Unassembled WGS sequence"/>
</dbReference>
<comment type="caution">
    <text evidence="1">The sequence shown here is derived from an EMBL/GenBank/DDBJ whole genome shotgun (WGS) entry which is preliminary data.</text>
</comment>
<evidence type="ECO:0000313" key="1">
    <source>
        <dbReference type="EMBL" id="OXM50300.1"/>
    </source>
</evidence>
<evidence type="ECO:0000313" key="2">
    <source>
        <dbReference type="Proteomes" id="UP000215223"/>
    </source>
</evidence>
<sequence>MNTGSTPPVLPWIGTLVTAVIDGYTVVGEVMDYQHARLSQNTFPVAFGPLWRTMSPATITELPEQPPGRREPERVGECATASSALLDLVATTPDQPCDGNTIPAQRSTTNVPRPFAGACTGFEGNP</sequence>
<proteinExistence type="predicted"/>
<reference evidence="1 2" key="1">
    <citation type="submission" date="2017-07" db="EMBL/GenBank/DDBJ databases">
        <title>Amycolatopsis thailandensis Genome sequencing and assembly.</title>
        <authorList>
            <person name="Kaur N."/>
            <person name="Mayilraj S."/>
        </authorList>
    </citation>
    <scope>NUCLEOTIDE SEQUENCE [LARGE SCALE GENOMIC DNA]</scope>
    <source>
        <strain evidence="1 2">JCM 16380</strain>
    </source>
</reference>
<organism evidence="1 2">
    <name type="scientific">Amycolatopsis thailandensis</name>
    <dbReference type="NCBI Taxonomy" id="589330"/>
    <lineage>
        <taxon>Bacteria</taxon>
        <taxon>Bacillati</taxon>
        <taxon>Actinomycetota</taxon>
        <taxon>Actinomycetes</taxon>
        <taxon>Pseudonocardiales</taxon>
        <taxon>Pseudonocardiaceae</taxon>
        <taxon>Amycolatopsis</taxon>
    </lineage>
</organism>